<gene>
    <name evidence="2" type="ORF">HG535_0B06220</name>
</gene>
<dbReference type="AlphaFoldDB" id="A0A7H9AZG5"/>
<sequence>MCAVRPHAAAASRLRCAGVSETRYDIPETTWPGRMRIGVANPDISCAVMQRPAAVRGDVSAGLGQLTRRGPCPAAKRGGRGARVSPRTTRKRDTSAFRTRGARRAGCKLARWSRGRLAHSAAATVLRRAYVALVTWRVSGLDLEMSLGLDTRGGKGSGSACRVMCMSCRMPVETNINNSFSKRRKYI</sequence>
<organism evidence="2 3">
    <name type="scientific">Zygotorulaspora mrakii</name>
    <name type="common">Zygosaccharomyces mrakii</name>
    <dbReference type="NCBI Taxonomy" id="42260"/>
    <lineage>
        <taxon>Eukaryota</taxon>
        <taxon>Fungi</taxon>
        <taxon>Dikarya</taxon>
        <taxon>Ascomycota</taxon>
        <taxon>Saccharomycotina</taxon>
        <taxon>Saccharomycetes</taxon>
        <taxon>Saccharomycetales</taxon>
        <taxon>Saccharomycetaceae</taxon>
        <taxon>Zygotorulaspora</taxon>
    </lineage>
</organism>
<name>A0A7H9AZG5_ZYGMR</name>
<evidence type="ECO:0000256" key="1">
    <source>
        <dbReference type="SAM" id="MobiDB-lite"/>
    </source>
</evidence>
<dbReference type="RefSeq" id="XP_037143305.1">
    <property type="nucleotide sequence ID" value="XM_037287410.1"/>
</dbReference>
<evidence type="ECO:0000313" key="2">
    <source>
        <dbReference type="EMBL" id="QLG71577.1"/>
    </source>
</evidence>
<protein>
    <submittedName>
        <fullName evidence="2">Uncharacterized protein</fullName>
    </submittedName>
</protein>
<keyword evidence="3" id="KW-1185">Reference proteome</keyword>
<accession>A0A7H9AZG5</accession>
<proteinExistence type="predicted"/>
<reference evidence="2 3" key="1">
    <citation type="submission" date="2020-07" db="EMBL/GenBank/DDBJ databases">
        <title>The yeast mating-type switching endonuclease HO is a domesticated member of an unorthodox homing genetic element family.</title>
        <authorList>
            <person name="Coughlan A.Y."/>
            <person name="Lombardi L."/>
            <person name="Braun-Galleani S."/>
            <person name="Martos A.R."/>
            <person name="Galeote V."/>
            <person name="Bigey F."/>
            <person name="Dequin S."/>
            <person name="Byrne K.P."/>
            <person name="Wolfe K.H."/>
        </authorList>
    </citation>
    <scope>NUCLEOTIDE SEQUENCE [LARGE SCALE GENOMIC DNA]</scope>
    <source>
        <strain evidence="2 3">NRRL Y-6702</strain>
    </source>
</reference>
<dbReference type="GeneID" id="59235239"/>
<feature type="region of interest" description="Disordered" evidence="1">
    <location>
        <begin position="66"/>
        <end position="98"/>
    </location>
</feature>
<evidence type="ECO:0000313" key="3">
    <source>
        <dbReference type="Proteomes" id="UP000509704"/>
    </source>
</evidence>
<dbReference type="KEGG" id="zmk:HG535_0B06220"/>
<dbReference type="Proteomes" id="UP000509704">
    <property type="component" value="Chromosome 2"/>
</dbReference>
<dbReference type="EMBL" id="CP058605">
    <property type="protein sequence ID" value="QLG71577.1"/>
    <property type="molecule type" value="Genomic_DNA"/>
</dbReference>